<dbReference type="OrthoDB" id="6293639at2"/>
<gene>
    <name evidence="1" type="ORF">PTD2_06649</name>
</gene>
<evidence type="ECO:0008006" key="3">
    <source>
        <dbReference type="Google" id="ProtNLM"/>
    </source>
</evidence>
<proteinExistence type="predicted"/>
<comment type="caution">
    <text evidence="1">The sequence shown here is derived from an EMBL/GenBank/DDBJ whole genome shotgun (WGS) entry which is preliminary data.</text>
</comment>
<evidence type="ECO:0000313" key="1">
    <source>
        <dbReference type="EMBL" id="EAR28700.1"/>
    </source>
</evidence>
<accession>A4C7Y5</accession>
<dbReference type="STRING" id="87626.PTD2_06649"/>
<dbReference type="RefSeq" id="WP_009837962.1">
    <property type="nucleotide sequence ID" value="NZ_AAOH01000003.1"/>
</dbReference>
<reference evidence="1 2" key="1">
    <citation type="submission" date="2006-02" db="EMBL/GenBank/DDBJ databases">
        <authorList>
            <person name="Moran M.A."/>
            <person name="Kjelleberg S."/>
            <person name="Egan S."/>
            <person name="Saunders N."/>
            <person name="Thomas T."/>
            <person name="Ferriera S."/>
            <person name="Johnson J."/>
            <person name="Kravitz S."/>
            <person name="Halpern A."/>
            <person name="Remington K."/>
            <person name="Beeson K."/>
            <person name="Tran B."/>
            <person name="Rogers Y.-H."/>
            <person name="Friedman R."/>
            <person name="Venter J.C."/>
        </authorList>
    </citation>
    <scope>NUCLEOTIDE SEQUENCE [LARGE SCALE GENOMIC DNA]</scope>
    <source>
        <strain evidence="1 2">D2</strain>
    </source>
</reference>
<dbReference type="AlphaFoldDB" id="A4C7Y5"/>
<organism evidence="1 2">
    <name type="scientific">Pseudoalteromonas tunicata D2</name>
    <dbReference type="NCBI Taxonomy" id="87626"/>
    <lineage>
        <taxon>Bacteria</taxon>
        <taxon>Pseudomonadati</taxon>
        <taxon>Pseudomonadota</taxon>
        <taxon>Gammaproteobacteria</taxon>
        <taxon>Alteromonadales</taxon>
        <taxon>Pseudoalteromonadaceae</taxon>
        <taxon>Pseudoalteromonas</taxon>
    </lineage>
</organism>
<dbReference type="EMBL" id="AAOH01000003">
    <property type="protein sequence ID" value="EAR28700.1"/>
    <property type="molecule type" value="Genomic_DNA"/>
</dbReference>
<evidence type="ECO:0000313" key="2">
    <source>
        <dbReference type="Proteomes" id="UP000006201"/>
    </source>
</evidence>
<dbReference type="Proteomes" id="UP000006201">
    <property type="component" value="Unassembled WGS sequence"/>
</dbReference>
<dbReference type="HOGENOM" id="CLU_2207842_0_0_6"/>
<keyword evidence="2" id="KW-1185">Reference proteome</keyword>
<name>A4C7Y5_9GAMM</name>
<sequence>MKSFYLFSIWLLLILPALSFGKSYQDPTKPNIKHQKNVSVAGSLGTLRLESVIRKQGKVKVVISGKIYAKGEQVGEYVLSKINADTVYLTRGSEQLKLELYHHEIKR</sequence>
<dbReference type="eggNOG" id="ENOG5030YBI">
    <property type="taxonomic scope" value="Bacteria"/>
</dbReference>
<protein>
    <recommendedName>
        <fullName evidence="3">MSHA biogenesis protein MshK</fullName>
    </recommendedName>
</protein>